<comment type="caution">
    <text evidence="10">The sequence shown here is derived from an EMBL/GenBank/DDBJ whole genome shotgun (WGS) entry which is preliminary data.</text>
</comment>
<dbReference type="Proteomes" id="UP000233786">
    <property type="component" value="Unassembled WGS sequence"/>
</dbReference>
<comment type="function">
    <text evidence="9">CRISPR (clustered regularly interspaced short palindromic repeat), is an adaptive immune system that provides protection against mobile genetic elements (viruses, transposable elements and conjugative plasmids). CRISPR clusters contain spacers, sequences complementary to antecedent mobile elements, and target invading nucleic acids. CRISPR clusters are transcribed and processed into CRISPR RNA (crRNA). Acts as a dsDNA endonuclease. Involved in the integration of spacer DNA into the CRISPR cassette.</text>
</comment>
<evidence type="ECO:0000256" key="2">
    <source>
        <dbReference type="ARBA" id="ARBA00022723"/>
    </source>
</evidence>
<reference evidence="10" key="1">
    <citation type="submission" date="2017-12" db="EMBL/GenBank/DDBJ databases">
        <title>Sequencing the genomes of 1000 Actinobacteria strains.</title>
        <authorList>
            <person name="Klenk H.-P."/>
        </authorList>
    </citation>
    <scope>NUCLEOTIDE SEQUENCE [LARGE SCALE GENOMIC DNA]</scope>
    <source>
        <strain evidence="10">DSM 44228</strain>
    </source>
</reference>
<dbReference type="STRING" id="994479.GCA_000194155_04939"/>
<dbReference type="NCBIfam" id="TIGR00287">
    <property type="entry name" value="cas1"/>
    <property type="match status" value="1"/>
</dbReference>
<evidence type="ECO:0000256" key="6">
    <source>
        <dbReference type="ARBA" id="ARBA00023118"/>
    </source>
</evidence>
<keyword evidence="11" id="KW-1185">Reference proteome</keyword>
<name>A0A2N3Y7D7_SACSN</name>
<keyword evidence="1 9" id="KW-0540">Nuclease</keyword>
<dbReference type="GO" id="GO:0043571">
    <property type="term" value="P:maintenance of CRISPR repeat elements"/>
    <property type="evidence" value="ECO:0007669"/>
    <property type="project" value="UniProtKB-UniRule"/>
</dbReference>
<evidence type="ECO:0000256" key="1">
    <source>
        <dbReference type="ARBA" id="ARBA00022722"/>
    </source>
</evidence>
<dbReference type="PANTHER" id="PTHR43219:SF2">
    <property type="entry name" value="CRISPR-ASSOCIATED ENDONUCLEASE CAS1"/>
    <property type="match status" value="1"/>
</dbReference>
<dbReference type="NCBIfam" id="TIGR03641">
    <property type="entry name" value="cas1_HMARI"/>
    <property type="match status" value="1"/>
</dbReference>
<dbReference type="GO" id="GO:0003677">
    <property type="term" value="F:DNA binding"/>
    <property type="evidence" value="ECO:0007669"/>
    <property type="project" value="UniProtKB-KW"/>
</dbReference>
<dbReference type="Gene3D" id="1.20.120.920">
    <property type="entry name" value="CRISPR-associated endonuclease Cas1, C-terminal domain"/>
    <property type="match status" value="1"/>
</dbReference>
<comment type="subunit">
    <text evidence="9">Homodimer, forms a heterotetramer with a Cas2 homodimer.</text>
</comment>
<keyword evidence="6 9" id="KW-0051">Antiviral defense</keyword>
<dbReference type="AlphaFoldDB" id="A0A2N3Y7D7"/>
<proteinExistence type="inferred from homology"/>
<evidence type="ECO:0000313" key="11">
    <source>
        <dbReference type="Proteomes" id="UP000233786"/>
    </source>
</evidence>
<dbReference type="GO" id="GO:0046872">
    <property type="term" value="F:metal ion binding"/>
    <property type="evidence" value="ECO:0007669"/>
    <property type="project" value="UniProtKB-UniRule"/>
</dbReference>
<dbReference type="PANTHER" id="PTHR43219">
    <property type="entry name" value="CRISPR-ASSOCIATED ENDONUCLEASE CAS1"/>
    <property type="match status" value="1"/>
</dbReference>
<dbReference type="OrthoDB" id="1550386at2"/>
<dbReference type="GO" id="GO:0051607">
    <property type="term" value="P:defense response to virus"/>
    <property type="evidence" value="ECO:0007669"/>
    <property type="project" value="UniProtKB-UniRule"/>
</dbReference>
<dbReference type="Gene3D" id="3.100.10.20">
    <property type="entry name" value="CRISPR-associated endonuclease Cas1, N-terminal domain"/>
    <property type="match status" value="1"/>
</dbReference>
<evidence type="ECO:0000256" key="7">
    <source>
        <dbReference type="ARBA" id="ARBA00023125"/>
    </source>
</evidence>
<sequence length="326" mass="37225">MPATARTYWLTTPCRIRRHDNSLRIERDGHDHTYIPITDVRDIIAAAEVDLNTSIISLLNKHRINIHFLSYYGDYAGSLLPADTATSSHTVLGQTRLATDHDASLRIAASIIDAAAFNIRWTIDRRLLHEPYQTLKTKLKTATSREQLMAAEGNFRRSAWETLDTKLPDWLQLAGRHRRPPANAGNAIISYANGLIYARVLTALRLTPLHTGVAFLHSTLERHRHSLALDLAELFKPLFAERILLRLAGRNQLKPHHFDTNTEHAMLSDAGRKLVITTIRDDLATTVKHRELGRNVTYDELIYLDALALTRHCLEDQPYKPFRVWW</sequence>
<evidence type="ECO:0000256" key="5">
    <source>
        <dbReference type="ARBA" id="ARBA00022842"/>
    </source>
</evidence>
<dbReference type="InterPro" id="IPR042206">
    <property type="entry name" value="CRISPR-assoc_Cas1_C"/>
</dbReference>
<evidence type="ECO:0000256" key="8">
    <source>
        <dbReference type="ARBA" id="ARBA00023211"/>
    </source>
</evidence>
<dbReference type="EMBL" id="PJNB01000001">
    <property type="protein sequence ID" value="PKW18791.1"/>
    <property type="molecule type" value="Genomic_DNA"/>
</dbReference>
<keyword evidence="5 9" id="KW-0460">Magnesium</keyword>
<accession>A0A2N3Y7D7</accession>
<feature type="binding site" evidence="9">
    <location>
        <position position="217"/>
    </location>
    <ligand>
        <name>Mn(2+)</name>
        <dbReference type="ChEBI" id="CHEBI:29035"/>
    </ligand>
</feature>
<dbReference type="GO" id="GO:0016787">
    <property type="term" value="F:hydrolase activity"/>
    <property type="evidence" value="ECO:0007669"/>
    <property type="project" value="UniProtKB-KW"/>
</dbReference>
<dbReference type="RefSeq" id="WP_010310343.1">
    <property type="nucleotide sequence ID" value="NZ_CP061007.1"/>
</dbReference>
<keyword evidence="8 9" id="KW-0464">Manganese</keyword>
<dbReference type="InterPro" id="IPR042211">
    <property type="entry name" value="CRISPR-assoc_Cas1_N"/>
</dbReference>
<protein>
    <recommendedName>
        <fullName evidence="9">CRISPR-associated endonuclease Cas1</fullName>
        <ecNumber evidence="9">3.1.-.-</ecNumber>
    </recommendedName>
</protein>
<keyword evidence="4 9" id="KW-0378">Hydrolase</keyword>
<dbReference type="HAMAP" id="MF_01470">
    <property type="entry name" value="Cas1"/>
    <property type="match status" value="1"/>
</dbReference>
<evidence type="ECO:0000256" key="3">
    <source>
        <dbReference type="ARBA" id="ARBA00022759"/>
    </source>
</evidence>
<dbReference type="InterPro" id="IPR002729">
    <property type="entry name" value="CRISPR-assoc_Cas1"/>
</dbReference>
<evidence type="ECO:0000313" key="10">
    <source>
        <dbReference type="EMBL" id="PKW18791.1"/>
    </source>
</evidence>
<evidence type="ECO:0000256" key="9">
    <source>
        <dbReference type="HAMAP-Rule" id="MF_01470"/>
    </source>
</evidence>
<gene>
    <name evidence="9" type="primary">cas1</name>
    <name evidence="10" type="ORF">A8926_6919</name>
</gene>
<keyword evidence="7 9" id="KW-0238">DNA-binding</keyword>
<comment type="cofactor">
    <cofactor evidence="9">
        <name>Mg(2+)</name>
        <dbReference type="ChEBI" id="CHEBI:18420"/>
    </cofactor>
    <cofactor evidence="9">
        <name>Mn(2+)</name>
        <dbReference type="ChEBI" id="CHEBI:29035"/>
    </cofactor>
</comment>
<dbReference type="GO" id="GO:0004520">
    <property type="term" value="F:DNA endonuclease activity"/>
    <property type="evidence" value="ECO:0007669"/>
    <property type="project" value="InterPro"/>
</dbReference>
<organism evidence="10 11">
    <name type="scientific">Saccharopolyspora spinosa</name>
    <dbReference type="NCBI Taxonomy" id="60894"/>
    <lineage>
        <taxon>Bacteria</taxon>
        <taxon>Bacillati</taxon>
        <taxon>Actinomycetota</taxon>
        <taxon>Actinomycetes</taxon>
        <taxon>Pseudonocardiales</taxon>
        <taxon>Pseudonocardiaceae</taxon>
        <taxon>Saccharopolyspora</taxon>
    </lineage>
</organism>
<keyword evidence="3 9" id="KW-0255">Endonuclease</keyword>
<keyword evidence="2 9" id="KW-0479">Metal-binding</keyword>
<feature type="binding site" evidence="9">
    <location>
        <position position="233"/>
    </location>
    <ligand>
        <name>Mn(2+)</name>
        <dbReference type="ChEBI" id="CHEBI:29035"/>
    </ligand>
</feature>
<evidence type="ECO:0000256" key="4">
    <source>
        <dbReference type="ARBA" id="ARBA00022801"/>
    </source>
</evidence>
<dbReference type="Pfam" id="PF01867">
    <property type="entry name" value="Cas_Cas1"/>
    <property type="match status" value="1"/>
</dbReference>
<feature type="binding site" evidence="9">
    <location>
        <position position="152"/>
    </location>
    <ligand>
        <name>Mn(2+)</name>
        <dbReference type="ChEBI" id="CHEBI:29035"/>
    </ligand>
</feature>
<comment type="similarity">
    <text evidence="9">Belongs to the CRISPR-associated endonuclease Cas1 family.</text>
</comment>
<dbReference type="InterPro" id="IPR019858">
    <property type="entry name" value="CRISPR-assoc_Cas1_HMARI/TNEAP"/>
</dbReference>
<dbReference type="EC" id="3.1.-.-" evidence="9"/>